<keyword evidence="3" id="KW-1185">Reference proteome</keyword>
<dbReference type="OrthoDB" id="4871360at2"/>
<accession>A0A495Y305</accession>
<organism evidence="2 3">
    <name type="scientific">Terracoccus luteus</name>
    <dbReference type="NCBI Taxonomy" id="53356"/>
    <lineage>
        <taxon>Bacteria</taxon>
        <taxon>Bacillati</taxon>
        <taxon>Actinomycetota</taxon>
        <taxon>Actinomycetes</taxon>
        <taxon>Micrococcales</taxon>
        <taxon>Intrasporangiaceae</taxon>
        <taxon>Terracoccus</taxon>
    </lineage>
</organism>
<dbReference type="Proteomes" id="UP000278440">
    <property type="component" value="Unassembled WGS sequence"/>
</dbReference>
<protein>
    <submittedName>
        <fullName evidence="2">Uncharacterized protein</fullName>
    </submittedName>
</protein>
<evidence type="ECO:0000313" key="2">
    <source>
        <dbReference type="EMBL" id="RKT79536.1"/>
    </source>
</evidence>
<sequence>MAGVTGTGDAREPGRDETRDGSGPVEATGVRGRRDHDALLQAIIDRLAVEGAGHDHAELQQRLEAEIAAAGLTPMPRPWVDAVVSGPVNGDAYVVSAPAARRSGVPAPAHRVSSEIID</sequence>
<dbReference type="EMBL" id="RBXT01000001">
    <property type="protein sequence ID" value="RKT79536.1"/>
    <property type="molecule type" value="Genomic_DNA"/>
</dbReference>
<dbReference type="AlphaFoldDB" id="A0A495Y305"/>
<evidence type="ECO:0000256" key="1">
    <source>
        <dbReference type="SAM" id="MobiDB-lite"/>
    </source>
</evidence>
<name>A0A495Y305_9MICO</name>
<feature type="region of interest" description="Disordered" evidence="1">
    <location>
        <begin position="1"/>
        <end position="34"/>
    </location>
</feature>
<dbReference type="RefSeq" id="WP_147431610.1">
    <property type="nucleotide sequence ID" value="NZ_RBXT01000001.1"/>
</dbReference>
<proteinExistence type="predicted"/>
<reference evidence="2 3" key="1">
    <citation type="submission" date="2018-10" db="EMBL/GenBank/DDBJ databases">
        <title>Sequencing the genomes of 1000 actinobacteria strains.</title>
        <authorList>
            <person name="Klenk H.-P."/>
        </authorList>
    </citation>
    <scope>NUCLEOTIDE SEQUENCE [LARGE SCALE GENOMIC DNA]</scope>
    <source>
        <strain evidence="2 3">DSM 44267</strain>
    </source>
</reference>
<evidence type="ECO:0000313" key="3">
    <source>
        <dbReference type="Proteomes" id="UP000278440"/>
    </source>
</evidence>
<feature type="compositionally biased region" description="Basic and acidic residues" evidence="1">
    <location>
        <begin position="9"/>
        <end position="20"/>
    </location>
</feature>
<gene>
    <name evidence="2" type="ORF">DFJ68_3009</name>
</gene>
<comment type="caution">
    <text evidence="2">The sequence shown here is derived from an EMBL/GenBank/DDBJ whole genome shotgun (WGS) entry which is preliminary data.</text>
</comment>